<protein>
    <recommendedName>
        <fullName evidence="2">SCP domain-containing protein</fullName>
    </recommendedName>
</protein>
<dbReference type="InterPro" id="IPR014044">
    <property type="entry name" value="CAP_dom"/>
</dbReference>
<accession>A0A6J4IDE4</accession>
<organism evidence="3">
    <name type="scientific">uncultured Coleofasciculus sp</name>
    <dbReference type="NCBI Taxonomy" id="1267456"/>
    <lineage>
        <taxon>Bacteria</taxon>
        <taxon>Bacillati</taxon>
        <taxon>Cyanobacteriota</taxon>
        <taxon>Cyanophyceae</taxon>
        <taxon>Coleofasciculales</taxon>
        <taxon>Coleofasciculaceae</taxon>
        <taxon>Coleofasciculus</taxon>
        <taxon>environmental samples</taxon>
    </lineage>
</organism>
<reference evidence="3" key="1">
    <citation type="submission" date="2020-02" db="EMBL/GenBank/DDBJ databases">
        <authorList>
            <person name="Meier V. D."/>
        </authorList>
    </citation>
    <scope>NUCLEOTIDE SEQUENCE</scope>
    <source>
        <strain evidence="3">AVDCRST_MAG92</strain>
    </source>
</reference>
<dbReference type="SUPFAM" id="SSF55797">
    <property type="entry name" value="PR-1-like"/>
    <property type="match status" value="1"/>
</dbReference>
<dbReference type="CDD" id="cd05379">
    <property type="entry name" value="CAP_bacterial"/>
    <property type="match status" value="1"/>
</dbReference>
<dbReference type="PANTHER" id="PTHR31157:SF1">
    <property type="entry name" value="SCP DOMAIN-CONTAINING PROTEIN"/>
    <property type="match status" value="1"/>
</dbReference>
<keyword evidence="1" id="KW-0732">Signal</keyword>
<feature type="chain" id="PRO_5026883317" description="SCP domain-containing protein" evidence="1">
    <location>
        <begin position="25"/>
        <end position="191"/>
    </location>
</feature>
<dbReference type="Pfam" id="PF00188">
    <property type="entry name" value="CAP"/>
    <property type="match status" value="1"/>
</dbReference>
<dbReference type="PROSITE" id="PS51257">
    <property type="entry name" value="PROKAR_LIPOPROTEIN"/>
    <property type="match status" value="1"/>
</dbReference>
<proteinExistence type="predicted"/>
<dbReference type="Gene3D" id="3.40.33.10">
    <property type="entry name" value="CAP"/>
    <property type="match status" value="1"/>
</dbReference>
<dbReference type="InterPro" id="IPR035940">
    <property type="entry name" value="CAP_sf"/>
</dbReference>
<gene>
    <name evidence="3" type="ORF">AVDCRST_MAG92-1815</name>
</gene>
<feature type="signal peptide" evidence="1">
    <location>
        <begin position="1"/>
        <end position="24"/>
    </location>
</feature>
<dbReference type="AlphaFoldDB" id="A0A6J4IDE4"/>
<dbReference type="EMBL" id="CADCTM010000271">
    <property type="protein sequence ID" value="CAA9247179.1"/>
    <property type="molecule type" value="Genomic_DNA"/>
</dbReference>
<dbReference type="PANTHER" id="PTHR31157">
    <property type="entry name" value="SCP DOMAIN-CONTAINING PROTEIN"/>
    <property type="match status" value="1"/>
</dbReference>
<evidence type="ECO:0000259" key="2">
    <source>
        <dbReference type="Pfam" id="PF00188"/>
    </source>
</evidence>
<feature type="domain" description="SCP" evidence="2">
    <location>
        <begin position="73"/>
        <end position="187"/>
    </location>
</feature>
<name>A0A6J4IDE4_9CYAN</name>
<sequence length="191" mass="21070">MQKRLITLSLGGLILVGALSSCSASEQDFSKISEEVFTKISQALPPESTPSPTVPQSKSKGAFVSLEQSVHQQINQYRKSKKLPPLMLNAAITQEARKHSEAMAKGQAPFSHEGFDNRVKAIAQSLAYRRAGENLAYNQGYSKPDEQAVEGWIKSPGHRQNMEGNFDLTGIGVSKNAKGEYYLTQIFIKRR</sequence>
<evidence type="ECO:0000256" key="1">
    <source>
        <dbReference type="SAM" id="SignalP"/>
    </source>
</evidence>
<evidence type="ECO:0000313" key="3">
    <source>
        <dbReference type="EMBL" id="CAA9247179.1"/>
    </source>
</evidence>